<accession>A0ABD1IXP9</accession>
<comment type="caution">
    <text evidence="3">The sequence shown here is derived from an EMBL/GenBank/DDBJ whole genome shotgun (WGS) entry which is preliminary data.</text>
</comment>
<feature type="region of interest" description="Disordered" evidence="2">
    <location>
        <begin position="1"/>
        <end position="44"/>
    </location>
</feature>
<gene>
    <name evidence="3" type="ORF">ACEWY4_025118</name>
</gene>
<dbReference type="Proteomes" id="UP001591681">
    <property type="component" value="Unassembled WGS sequence"/>
</dbReference>
<feature type="region of interest" description="Disordered" evidence="2">
    <location>
        <begin position="776"/>
        <end position="799"/>
    </location>
</feature>
<evidence type="ECO:0008006" key="5">
    <source>
        <dbReference type="Google" id="ProtNLM"/>
    </source>
</evidence>
<dbReference type="AlphaFoldDB" id="A0ABD1IXP9"/>
<feature type="compositionally biased region" description="Basic and acidic residues" evidence="2">
    <location>
        <begin position="1"/>
        <end position="12"/>
    </location>
</feature>
<evidence type="ECO:0000256" key="1">
    <source>
        <dbReference type="SAM" id="Coils"/>
    </source>
</evidence>
<name>A0ABD1IXP9_9TELE</name>
<keyword evidence="4" id="KW-1185">Reference proteome</keyword>
<evidence type="ECO:0000256" key="2">
    <source>
        <dbReference type="SAM" id="MobiDB-lite"/>
    </source>
</evidence>
<organism evidence="3 4">
    <name type="scientific">Coilia grayii</name>
    <name type="common">Gray's grenadier anchovy</name>
    <dbReference type="NCBI Taxonomy" id="363190"/>
    <lineage>
        <taxon>Eukaryota</taxon>
        <taxon>Metazoa</taxon>
        <taxon>Chordata</taxon>
        <taxon>Craniata</taxon>
        <taxon>Vertebrata</taxon>
        <taxon>Euteleostomi</taxon>
        <taxon>Actinopterygii</taxon>
        <taxon>Neopterygii</taxon>
        <taxon>Teleostei</taxon>
        <taxon>Clupei</taxon>
        <taxon>Clupeiformes</taxon>
        <taxon>Clupeoidei</taxon>
        <taxon>Engraulidae</taxon>
        <taxon>Coilinae</taxon>
        <taxon>Coilia</taxon>
    </lineage>
</organism>
<dbReference type="PANTHER" id="PTHR37476:SF1">
    <property type="entry name" value="COILED-COIL DOMAIN-CONTAINING PROTEIN 171"/>
    <property type="match status" value="1"/>
</dbReference>
<evidence type="ECO:0000313" key="3">
    <source>
        <dbReference type="EMBL" id="KAL2079374.1"/>
    </source>
</evidence>
<evidence type="ECO:0000313" key="4">
    <source>
        <dbReference type="Proteomes" id="UP001591681"/>
    </source>
</evidence>
<feature type="compositionally biased region" description="Acidic residues" evidence="2">
    <location>
        <begin position="786"/>
        <end position="798"/>
    </location>
</feature>
<feature type="coiled-coil region" evidence="1">
    <location>
        <begin position="991"/>
        <end position="1025"/>
    </location>
</feature>
<protein>
    <recommendedName>
        <fullName evidence="5">Coiled-coil domain containing 171</fullName>
    </recommendedName>
</protein>
<proteinExistence type="predicted"/>
<feature type="region of interest" description="Disordered" evidence="2">
    <location>
        <begin position="257"/>
        <end position="285"/>
    </location>
</feature>
<keyword evidence="1" id="KW-0175">Coiled coil</keyword>
<feature type="region of interest" description="Disordered" evidence="2">
    <location>
        <begin position="1146"/>
        <end position="1194"/>
    </location>
</feature>
<feature type="coiled-coil region" evidence="1">
    <location>
        <begin position="609"/>
        <end position="636"/>
    </location>
</feature>
<feature type="compositionally biased region" description="Basic and acidic residues" evidence="2">
    <location>
        <begin position="257"/>
        <end position="269"/>
    </location>
</feature>
<feature type="region of interest" description="Disordered" evidence="2">
    <location>
        <begin position="416"/>
        <end position="436"/>
    </location>
</feature>
<feature type="coiled-coil region" evidence="1">
    <location>
        <begin position="46"/>
        <end position="188"/>
    </location>
</feature>
<reference evidence="3 4" key="1">
    <citation type="submission" date="2024-09" db="EMBL/GenBank/DDBJ databases">
        <title>A chromosome-level genome assembly of Gray's grenadier anchovy, Coilia grayii.</title>
        <authorList>
            <person name="Fu Z."/>
        </authorList>
    </citation>
    <scope>NUCLEOTIDE SEQUENCE [LARGE SCALE GENOMIC DNA]</scope>
    <source>
        <strain evidence="3">G4</strain>
        <tissue evidence="3">Muscle</tissue>
    </source>
</reference>
<dbReference type="PANTHER" id="PTHR37476">
    <property type="entry name" value="COILED-COIL DOMAIN-CONTAINING PROTEIN 171"/>
    <property type="match status" value="1"/>
</dbReference>
<dbReference type="EMBL" id="JBHFQA010000022">
    <property type="protein sequence ID" value="KAL2079374.1"/>
    <property type="molecule type" value="Genomic_DNA"/>
</dbReference>
<sequence length="1194" mass="135398">MPGDPRDARDKAASVGRSKHRTPAQKTGLRASHPRPSAQLSSQEQIARLKEVIVQLECEREKVLRERDMSTQACQEGVGEPGLTDLRWRLNQLEREKLELASRHNQEVSQLEAQVARLRAQVERGEATRQTLEYDIAVATRDLASEKGKAEAKVSELQKEKQELQKEKQELQKEKQELQGLNAELCQTAKDMQRALEISRQAREEDLQGLNAELAERDQLVLTAHTENDQLVAEKNRLQAVLQDQDDALRQLREKLDEEQREREKESRSLRQQASELSHCADRERKRRKELEMKLRTVETALQAEQSVQREVTSGLQALREKLQEAESAQAHQRQRANDMQSKLTQMEKEHVSTKTELSTLLQEERESCCRLRGTIQEQHNTHTHTQEQLSLALERLKFLEEEYEGVLTQLSQLLQEHSQQGETHTNTKDEESKQSSSAVVDALRRVLNDYQQGLIAAQSQVQLAEEKNKTLCQDIAHKDEASSSLKKASQEKLAFLHSLYQRLVAGCVLIKSPHGLLGSFSWPELCAALQDQTDLLLTDLHTAKEQVQHLEAECDRRTRSLREVHEAHSGALEGLTAQLRVREQSWLAQKEELLKQQTGLTDELHLRTQELRCKADASKEQLRAAEREKARLATRACELRERLRSSERLSSSLLRGAALLAGCARPLLRRVRDLARQKGALQRLLDARGKLEREVQAVLLALASGRDGPERALQTGDARAHRKGVWGFRRAVIGVLAARRFRALAASARVCFKADNPYGEGTVCVSVCALPPERRMRRKGQEEEKEKEEEGDEEEEWTQSTKLQTLILTCTEDGTDVAMRFSRLLERLVSESDPCYSCYSERGSLVRQLAQGLYRLRKTQPIPSSHYNSKSVVSSLQQHILAFTQRLHTAEVERRNLRVELTQLRRQALVPPPQDPKHTACVPAARVEEVLCELSAALQREQQAQELLHQQAQQLQELGLSMELHATDQQEQDHTLAMAVKSLSECKAELRRKDQSLRQLDKHLSQSQQERQELQQSILTAENALRMAAKSKDSLASYMKAVESSLKEVKERIVLFSPSLSPEDIVWHVPSMHLEMPAQERLMGGPEVAACQSFVSCFAEVHQLLCSKLVCVERELESRRSHITALKEELHQACLRETSPVPAMADPLPSGHWPSAKQSGDYAPLPVKGDPELSFVPLKKTTGPEKRASKKHV</sequence>